<feature type="binding site" evidence="7">
    <location>
        <position position="42"/>
    </location>
    <ligand>
        <name>UDP-N-acetyl-alpha-D-muramoyl-L-alanyl-D-glutamate</name>
        <dbReference type="ChEBI" id="CHEBI:83900"/>
    </ligand>
</feature>
<dbReference type="GO" id="GO:0009252">
    <property type="term" value="P:peptidoglycan biosynthetic process"/>
    <property type="evidence" value="ECO:0007669"/>
    <property type="project" value="UniProtKB-UniRule"/>
</dbReference>
<feature type="modified residue" description="N6-carboxylysine" evidence="7">
    <location>
        <position position="229"/>
    </location>
</feature>
<feature type="binding site" evidence="7">
    <location>
        <position position="195"/>
    </location>
    <ligand>
        <name>UDP-N-acetyl-alpha-D-muramoyl-L-alanyl-D-glutamate</name>
        <dbReference type="ChEBI" id="CHEBI:83900"/>
    </ligand>
</feature>
<dbReference type="NCBIfam" id="NF010628">
    <property type="entry name" value="PRK14022.1"/>
    <property type="match status" value="1"/>
</dbReference>
<protein>
    <recommendedName>
        <fullName evidence="7">UDP-N-acetylmuramoyl-L-alanyl-D-glutamate--L-lysine ligase</fullName>
        <ecNumber evidence="7">6.3.2.7</ecNumber>
    </recommendedName>
    <alternativeName>
        <fullName evidence="7">L-lysine-adding enzyme</fullName>
    </alternativeName>
    <alternativeName>
        <fullName evidence="7">UDP-MurNAc-L-Ala-D-Glu:L-Lys ligase</fullName>
    </alternativeName>
    <alternativeName>
        <fullName evidence="7">UDP-MurNAc-tripeptide synthetase</fullName>
    </alternativeName>
    <alternativeName>
        <fullName evidence="7">UDP-N-acetylmuramyl-tripeptide synthetase</fullName>
    </alternativeName>
</protein>
<keyword evidence="7" id="KW-0460">Magnesium</keyword>
<keyword evidence="3 7" id="KW-0436">Ligase</keyword>
<name>A0A139NFZ3_STRGN</name>
<dbReference type="Pfam" id="PF08245">
    <property type="entry name" value="Mur_ligase_M"/>
    <property type="match status" value="1"/>
</dbReference>
<keyword evidence="7" id="KW-0547">Nucleotide-binding</keyword>
<dbReference type="Gene3D" id="3.90.190.20">
    <property type="entry name" value="Mur ligase, C-terminal domain"/>
    <property type="match status" value="1"/>
</dbReference>
<dbReference type="GO" id="GO:0047482">
    <property type="term" value="F:UDP-N-acetylmuramoyl-L-alanyl-D-glutamate-L-lysine ligase activity"/>
    <property type="evidence" value="ECO:0007669"/>
    <property type="project" value="UniProtKB-UniRule"/>
</dbReference>
<comment type="cofactor">
    <cofactor evidence="7">
        <name>Mg(2+)</name>
        <dbReference type="ChEBI" id="CHEBI:18420"/>
    </cofactor>
</comment>
<evidence type="ECO:0000256" key="8">
    <source>
        <dbReference type="RuleBase" id="RU004135"/>
    </source>
</evidence>
<evidence type="ECO:0000313" key="11">
    <source>
        <dbReference type="EMBL" id="KXT74955.1"/>
    </source>
</evidence>
<evidence type="ECO:0000256" key="2">
    <source>
        <dbReference type="ARBA" id="ARBA00005898"/>
    </source>
</evidence>
<evidence type="ECO:0000259" key="9">
    <source>
        <dbReference type="Pfam" id="PF02875"/>
    </source>
</evidence>
<keyword evidence="7 8" id="KW-0132">Cell division</keyword>
<dbReference type="InterPro" id="IPR035911">
    <property type="entry name" value="MurE/MurF_N"/>
</dbReference>
<keyword evidence="6 7" id="KW-0961">Cell wall biogenesis/degradation</keyword>
<comment type="subcellular location">
    <subcellularLocation>
        <location evidence="7 8">Cytoplasm</location>
    </subcellularLocation>
</comment>
<dbReference type="PATRIC" id="fig|1302.21.peg.64"/>
<dbReference type="SUPFAM" id="SSF53623">
    <property type="entry name" value="MurD-like peptide ligases, catalytic domain"/>
    <property type="match status" value="1"/>
</dbReference>
<dbReference type="PANTHER" id="PTHR23135:SF4">
    <property type="entry name" value="UDP-N-ACETYLMURAMOYL-L-ALANYL-D-GLUTAMATE--2,6-DIAMINOPIMELATE LIGASE MURE HOMOLOG, CHLOROPLASTIC"/>
    <property type="match status" value="1"/>
</dbReference>
<keyword evidence="5 7" id="KW-0573">Peptidoglycan synthesis</keyword>
<dbReference type="SUPFAM" id="SSF63418">
    <property type="entry name" value="MurE/MurF N-terminal domain"/>
    <property type="match status" value="1"/>
</dbReference>
<dbReference type="Gene3D" id="3.40.1390.10">
    <property type="entry name" value="MurE/MurF, N-terminal domain"/>
    <property type="match status" value="1"/>
</dbReference>
<dbReference type="InterPro" id="IPR036615">
    <property type="entry name" value="Mur_ligase_C_dom_sf"/>
</dbReference>
<evidence type="ECO:0000256" key="5">
    <source>
        <dbReference type="ARBA" id="ARBA00022984"/>
    </source>
</evidence>
<comment type="function">
    <text evidence="7">Catalyzes the addition of L-lysine to the nucleotide precursor UDP-N-acetylmuramoyl-L-alanyl-D-glutamate (UMAG) in the biosynthesis of bacterial cell-wall peptidoglycan.</text>
</comment>
<dbReference type="Gene3D" id="3.40.1190.10">
    <property type="entry name" value="Mur-like, catalytic domain"/>
    <property type="match status" value="1"/>
</dbReference>
<evidence type="ECO:0000313" key="12">
    <source>
        <dbReference type="Proteomes" id="UP000070096"/>
    </source>
</evidence>
<dbReference type="UniPathway" id="UPA00219"/>
<dbReference type="GO" id="GO:0000287">
    <property type="term" value="F:magnesium ion binding"/>
    <property type="evidence" value="ECO:0007669"/>
    <property type="project" value="UniProtKB-UniRule"/>
</dbReference>
<dbReference type="SUPFAM" id="SSF53244">
    <property type="entry name" value="MurD-like peptide ligases, peptide-binding domain"/>
    <property type="match status" value="1"/>
</dbReference>
<proteinExistence type="inferred from homology"/>
<keyword evidence="4 7" id="KW-0133">Cell shape</keyword>
<dbReference type="InterPro" id="IPR004101">
    <property type="entry name" value="Mur_ligase_C"/>
</dbReference>
<dbReference type="InterPro" id="IPR013221">
    <property type="entry name" value="Mur_ligase_cen"/>
</dbReference>
<feature type="short sequence motif" description="L-lysine recognition motif" evidence="7">
    <location>
        <begin position="404"/>
        <end position="407"/>
    </location>
</feature>
<gene>
    <name evidence="7" type="primary">murE</name>
    <name evidence="11" type="ORF">SGODD07_00060</name>
</gene>
<comment type="catalytic activity">
    <reaction evidence="7">
        <text>UDP-N-acetyl-alpha-D-muramoyl-L-alanyl-D-glutamate + L-lysine + ATP = UDP-N-acetyl-alpha-D-muramoyl-L-alanyl-gamma-D-glutamyl-L-lysine + ADP + phosphate + H(+)</text>
        <dbReference type="Rhea" id="RHEA:17969"/>
        <dbReference type="ChEBI" id="CHEBI:15378"/>
        <dbReference type="ChEBI" id="CHEBI:30616"/>
        <dbReference type="ChEBI" id="CHEBI:32551"/>
        <dbReference type="ChEBI" id="CHEBI:43474"/>
        <dbReference type="ChEBI" id="CHEBI:83900"/>
        <dbReference type="ChEBI" id="CHEBI:83903"/>
        <dbReference type="ChEBI" id="CHEBI:456216"/>
        <dbReference type="EC" id="6.3.2.7"/>
    </reaction>
</comment>
<comment type="pathway">
    <text evidence="1 7 8">Cell wall biogenesis; peptidoglycan biosynthesis.</text>
</comment>
<dbReference type="AlphaFoldDB" id="A0A139NFZ3"/>
<dbReference type="Pfam" id="PF02875">
    <property type="entry name" value="Mur_ligase_C"/>
    <property type="match status" value="1"/>
</dbReference>
<dbReference type="EMBL" id="LQRC01000007">
    <property type="protein sequence ID" value="KXT74955.1"/>
    <property type="molecule type" value="Genomic_DNA"/>
</dbReference>
<evidence type="ECO:0000256" key="1">
    <source>
        <dbReference type="ARBA" id="ARBA00004752"/>
    </source>
</evidence>
<keyword evidence="7 8" id="KW-0131">Cell cycle</keyword>
<keyword evidence="7" id="KW-0067">ATP-binding</keyword>
<sequence length="483" mass="53989">MIKIETIIDILKKDHNFREIIKDGHYFFHDSGLTFDKISYDSRNVTDTTLFFVKGENFKKEFLEGAVESGLKFYISESDFEVGIPVLVVNDIKQAMSLIAMEFYGNPQDKLKILAFTGTKGKTTSAYFAYQILSQSHRPALLSTMNTTLDGKNFFKSSLTTPESLDLFEMMAQAVANDRTHLIMEVSSQAYLKKRVYGLTFDASVFLNISPDHIGPIEHPTFEDYFYNKRLLMENSRAVIVNSGMDYFQIVKEQVSSIEHDFYGENSSNTIIDSQAFNFEVSGKLAGKYDIQLIGRFNQENALAAGLACLRLGASLEDIKKGIAVTRVPGRMEVLTQKNGAKVFVDYAHNGDSLTKLLSVVQEHQKGQTILVLGATGNKGESRRKDFGLLLNQHPEIQVILTADDPNREDPVAIAKEIASFISHDVSIIADRAEAIKEAMSLTRQEGDAVILAGKGADAYQIVHDQKVAYPGDYQIAENYLYQ</sequence>
<comment type="caution">
    <text evidence="11">The sequence shown here is derived from an EMBL/GenBank/DDBJ whole genome shotgun (WGS) entry which is preliminary data.</text>
</comment>
<evidence type="ECO:0000256" key="4">
    <source>
        <dbReference type="ARBA" id="ARBA00022960"/>
    </source>
</evidence>
<feature type="domain" description="Mur ligase central" evidence="10">
    <location>
        <begin position="117"/>
        <end position="308"/>
    </location>
</feature>
<evidence type="ECO:0000256" key="3">
    <source>
        <dbReference type="ARBA" id="ARBA00022598"/>
    </source>
</evidence>
<dbReference type="NCBIfam" id="TIGR01085">
    <property type="entry name" value="murE"/>
    <property type="match status" value="1"/>
</dbReference>
<dbReference type="GO" id="GO:0005737">
    <property type="term" value="C:cytoplasm"/>
    <property type="evidence" value="ECO:0007669"/>
    <property type="project" value="UniProtKB-SubCell"/>
</dbReference>
<reference evidence="11 12" key="1">
    <citation type="submission" date="2016-01" db="EMBL/GenBank/DDBJ databases">
        <title>Highly variable Streptococcus oralis are common among viridans streptococci isolated from primates.</title>
        <authorList>
            <person name="Denapaite D."/>
            <person name="Rieger M."/>
            <person name="Koendgen S."/>
            <person name="Brueckner R."/>
            <person name="Ochigava I."/>
            <person name="Kappeler P."/>
            <person name="Maetz-Rensing K."/>
            <person name="Leendertz F."/>
            <person name="Hakenbeck R."/>
        </authorList>
    </citation>
    <scope>NUCLEOTIDE SEQUENCE [LARGE SCALE GENOMIC DNA]</scope>
    <source>
        <strain evidence="11 12">DD07</strain>
    </source>
</reference>
<feature type="binding site" evidence="7">
    <location>
        <begin position="160"/>
        <end position="161"/>
    </location>
    <ligand>
        <name>UDP-N-acetyl-alpha-D-muramoyl-L-alanyl-D-glutamate</name>
        <dbReference type="ChEBI" id="CHEBI:83900"/>
    </ligand>
</feature>
<comment type="PTM">
    <text evidence="7">Carboxylation is probably crucial for Mg(2+) binding and, consequently, for the gamma-phosphate positioning of ATP.</text>
</comment>
<dbReference type="GO" id="GO:0071555">
    <property type="term" value="P:cell wall organization"/>
    <property type="evidence" value="ECO:0007669"/>
    <property type="project" value="UniProtKB-KW"/>
</dbReference>
<dbReference type="GO" id="GO:0008360">
    <property type="term" value="P:regulation of cell shape"/>
    <property type="evidence" value="ECO:0007669"/>
    <property type="project" value="UniProtKB-KW"/>
</dbReference>
<feature type="binding site" evidence="7">
    <location>
        <begin position="118"/>
        <end position="124"/>
    </location>
    <ligand>
        <name>ATP</name>
        <dbReference type="ChEBI" id="CHEBI:30616"/>
    </ligand>
</feature>
<evidence type="ECO:0000256" key="7">
    <source>
        <dbReference type="HAMAP-Rule" id="MF_00208"/>
    </source>
</evidence>
<accession>A0A139NFZ3</accession>
<feature type="binding site" evidence="7">
    <location>
        <position position="187"/>
    </location>
    <ligand>
        <name>UDP-N-acetyl-alpha-D-muramoyl-L-alanyl-D-glutamate</name>
        <dbReference type="ChEBI" id="CHEBI:83900"/>
    </ligand>
</feature>
<evidence type="ECO:0000256" key="6">
    <source>
        <dbReference type="ARBA" id="ARBA00023316"/>
    </source>
</evidence>
<keyword evidence="7" id="KW-0963">Cytoplasm</keyword>
<feature type="domain" description="Mur ligase C-terminal" evidence="9">
    <location>
        <begin position="330"/>
        <end position="456"/>
    </location>
</feature>
<dbReference type="InterPro" id="IPR036565">
    <property type="entry name" value="Mur-like_cat_sf"/>
</dbReference>
<dbReference type="GO" id="GO:0051301">
    <property type="term" value="P:cell division"/>
    <property type="evidence" value="ECO:0007669"/>
    <property type="project" value="UniProtKB-KW"/>
</dbReference>
<comment type="caution">
    <text evidence="7">Lacks conserved residue(s) required for the propagation of feature annotation.</text>
</comment>
<dbReference type="EC" id="6.3.2.7" evidence="7"/>
<dbReference type="InterPro" id="IPR005761">
    <property type="entry name" value="UDP-N-AcMur-Glu-dNH2Pim_ligase"/>
</dbReference>
<dbReference type="GO" id="GO:0005524">
    <property type="term" value="F:ATP binding"/>
    <property type="evidence" value="ECO:0007669"/>
    <property type="project" value="UniProtKB-UniRule"/>
</dbReference>
<dbReference type="Proteomes" id="UP000070096">
    <property type="component" value="Unassembled WGS sequence"/>
</dbReference>
<comment type="similarity">
    <text evidence="2 7">Belongs to the MurCDEF family. MurE subfamily.</text>
</comment>
<organism evidence="11 12">
    <name type="scientific">Streptococcus gordonii</name>
    <dbReference type="NCBI Taxonomy" id="1302"/>
    <lineage>
        <taxon>Bacteria</taxon>
        <taxon>Bacillati</taxon>
        <taxon>Bacillota</taxon>
        <taxon>Bacilli</taxon>
        <taxon>Lactobacillales</taxon>
        <taxon>Streptococcaceae</taxon>
        <taxon>Streptococcus</taxon>
    </lineage>
</organism>
<dbReference type="HAMAP" id="MF_00208">
    <property type="entry name" value="MurE"/>
    <property type="match status" value="1"/>
</dbReference>
<dbReference type="PANTHER" id="PTHR23135">
    <property type="entry name" value="MUR LIGASE FAMILY MEMBER"/>
    <property type="match status" value="1"/>
</dbReference>
<evidence type="ECO:0000259" key="10">
    <source>
        <dbReference type="Pfam" id="PF08245"/>
    </source>
</evidence>